<dbReference type="InterPro" id="IPR035965">
    <property type="entry name" value="PAS-like_dom_sf"/>
</dbReference>
<dbReference type="Pfam" id="PF13188">
    <property type="entry name" value="PAS_8"/>
    <property type="match status" value="1"/>
</dbReference>
<sequence>IRTHIERIRKKDGDIFESKHITKDGKRRNILVNSKPITIGGKVYFQSIMRDITERQRIEETLRESKARLVESNQLLEGVLEHTHMMAVFLDPQFNFIWVNHAYAETCRHEPSFFPGKNHFALYPGKEVQAIFQRVLDTGEPFYVEANPFEFHDQPERGVTYWNWSLMPVKDGTGKVTGLVFTLAEVTGRIWAEEKLRESEKHLQSVFQTMVEGVLLIAPDGKIVEANSAAERILGLS</sequence>
<dbReference type="NCBIfam" id="TIGR00229">
    <property type="entry name" value="sensory_box"/>
    <property type="match status" value="3"/>
</dbReference>
<dbReference type="InterPro" id="IPR013656">
    <property type="entry name" value="PAS_4"/>
</dbReference>
<reference evidence="3" key="1">
    <citation type="journal article" date="2014" name="Front. Microbiol.">
        <title>High frequency of phylogenetically diverse reductive dehalogenase-homologous genes in deep subseafloor sedimentary metagenomes.</title>
        <authorList>
            <person name="Kawai M."/>
            <person name="Futagami T."/>
            <person name="Toyoda A."/>
            <person name="Takaki Y."/>
            <person name="Nishi S."/>
            <person name="Hori S."/>
            <person name="Arai W."/>
            <person name="Tsubouchi T."/>
            <person name="Morono Y."/>
            <person name="Uchiyama I."/>
            <person name="Ito T."/>
            <person name="Fujiyama A."/>
            <person name="Inagaki F."/>
            <person name="Takami H."/>
        </authorList>
    </citation>
    <scope>NUCLEOTIDE SEQUENCE</scope>
    <source>
        <strain evidence="3">Expedition CK06-06</strain>
    </source>
</reference>
<feature type="domain" description="PAC" evidence="2">
    <location>
        <begin position="14"/>
        <end position="64"/>
    </location>
</feature>
<protein>
    <recommendedName>
        <fullName evidence="4">PAC domain-containing protein</fullName>
    </recommendedName>
</protein>
<organism evidence="3">
    <name type="scientific">marine sediment metagenome</name>
    <dbReference type="NCBI Taxonomy" id="412755"/>
    <lineage>
        <taxon>unclassified sequences</taxon>
        <taxon>metagenomes</taxon>
        <taxon>ecological metagenomes</taxon>
    </lineage>
</organism>
<dbReference type="EMBL" id="BARS01050778">
    <property type="protein sequence ID" value="GAG51345.1"/>
    <property type="molecule type" value="Genomic_DNA"/>
</dbReference>
<evidence type="ECO:0000259" key="1">
    <source>
        <dbReference type="PROSITE" id="PS50112"/>
    </source>
</evidence>
<feature type="domain" description="PAS" evidence="1">
    <location>
        <begin position="199"/>
        <end position="237"/>
    </location>
</feature>
<dbReference type="Pfam" id="PF08448">
    <property type="entry name" value="PAS_4"/>
    <property type="match status" value="1"/>
</dbReference>
<dbReference type="InterPro" id="IPR000014">
    <property type="entry name" value="PAS"/>
</dbReference>
<dbReference type="Gene3D" id="3.30.450.20">
    <property type="entry name" value="PAS domain"/>
    <property type="match status" value="3"/>
</dbReference>
<evidence type="ECO:0000313" key="3">
    <source>
        <dbReference type="EMBL" id="GAG51345.1"/>
    </source>
</evidence>
<feature type="non-terminal residue" evidence="3">
    <location>
        <position position="1"/>
    </location>
</feature>
<dbReference type="PANTHER" id="PTHR44757">
    <property type="entry name" value="DIGUANYLATE CYCLASE DGCP"/>
    <property type="match status" value="1"/>
</dbReference>
<dbReference type="Pfam" id="PF13426">
    <property type="entry name" value="PAS_9"/>
    <property type="match status" value="1"/>
</dbReference>
<gene>
    <name evidence="3" type="ORF">S01H1_75741</name>
</gene>
<dbReference type="InterPro" id="IPR000700">
    <property type="entry name" value="PAS-assoc_C"/>
</dbReference>
<dbReference type="PROSITE" id="PS50112">
    <property type="entry name" value="PAS"/>
    <property type="match status" value="1"/>
</dbReference>
<evidence type="ECO:0008006" key="4">
    <source>
        <dbReference type="Google" id="ProtNLM"/>
    </source>
</evidence>
<feature type="domain" description="PAC" evidence="2">
    <location>
        <begin position="147"/>
        <end position="198"/>
    </location>
</feature>
<dbReference type="AlphaFoldDB" id="X0Y6F4"/>
<name>X0Y6F4_9ZZZZ</name>
<comment type="caution">
    <text evidence="3">The sequence shown here is derived from an EMBL/GenBank/DDBJ whole genome shotgun (WGS) entry which is preliminary data.</text>
</comment>
<dbReference type="CDD" id="cd00130">
    <property type="entry name" value="PAS"/>
    <property type="match status" value="2"/>
</dbReference>
<dbReference type="InterPro" id="IPR052155">
    <property type="entry name" value="Biofilm_reg_signaling"/>
</dbReference>
<accession>X0Y6F4</accession>
<proteinExistence type="predicted"/>
<evidence type="ECO:0000259" key="2">
    <source>
        <dbReference type="PROSITE" id="PS50113"/>
    </source>
</evidence>
<dbReference type="PANTHER" id="PTHR44757:SF2">
    <property type="entry name" value="BIOFILM ARCHITECTURE MAINTENANCE PROTEIN MBAA"/>
    <property type="match status" value="1"/>
</dbReference>
<feature type="non-terminal residue" evidence="3">
    <location>
        <position position="237"/>
    </location>
</feature>
<dbReference type="SUPFAM" id="SSF55785">
    <property type="entry name" value="PYP-like sensor domain (PAS domain)"/>
    <property type="match status" value="3"/>
</dbReference>
<dbReference type="PROSITE" id="PS50113">
    <property type="entry name" value="PAC"/>
    <property type="match status" value="2"/>
</dbReference>